<dbReference type="InterPro" id="IPR052565">
    <property type="entry name" value="Glutaredoxin-like_YDR286C"/>
</dbReference>
<dbReference type="PANTHER" id="PTHR33558:SF1">
    <property type="entry name" value="GLUTAREDOXIN-LIKE PROTEIN C5ORF63 HOMOLOG"/>
    <property type="match status" value="1"/>
</dbReference>
<sequence>MTEAKAGYHKRKHGCVVTHSRTTSAHYYFIIASMLIAFPTKASSLRSITNVRTIAAGRIADAAFVVGSPRPPPPSFLPRSKRGSFGAVRGGIGGSPHRSVHIPRLTKLDAAAEGHEFPLTPDDDGFVQQASVSGVVYSQAECANAGGGGASGEGGTELTVRLFTKEGCTLCDKVKETLRSISSDYPHSLVSVDITDSENRRWWSKYKYDIPVVHLNGKYFCKHRLSADDAIEGMSALINGVEVVPVDAGAGGSGEPDAEAAERRAAERLGKR</sequence>
<dbReference type="InterPro" id="IPR008554">
    <property type="entry name" value="Glutaredoxin-like"/>
</dbReference>
<name>A0A7S1BBD7_9STRA</name>
<dbReference type="AlphaFoldDB" id="A0A7S1BBD7"/>
<dbReference type="InterPro" id="IPR036249">
    <property type="entry name" value="Thioredoxin-like_sf"/>
</dbReference>
<dbReference type="EMBL" id="HBFR01011137">
    <property type="protein sequence ID" value="CAD8880848.1"/>
    <property type="molecule type" value="Transcribed_RNA"/>
</dbReference>
<evidence type="ECO:0000256" key="1">
    <source>
        <dbReference type="SAM" id="MobiDB-lite"/>
    </source>
</evidence>
<dbReference type="Pfam" id="PF05768">
    <property type="entry name" value="Glrx-like"/>
    <property type="match status" value="1"/>
</dbReference>
<proteinExistence type="predicted"/>
<feature type="compositionally biased region" description="Basic and acidic residues" evidence="1">
    <location>
        <begin position="260"/>
        <end position="272"/>
    </location>
</feature>
<evidence type="ECO:0008006" key="3">
    <source>
        <dbReference type="Google" id="ProtNLM"/>
    </source>
</evidence>
<gene>
    <name evidence="2" type="ORF">CHYS00102_LOCUS8034</name>
</gene>
<feature type="region of interest" description="Disordered" evidence="1">
    <location>
        <begin position="248"/>
        <end position="272"/>
    </location>
</feature>
<dbReference type="SUPFAM" id="SSF52833">
    <property type="entry name" value="Thioredoxin-like"/>
    <property type="match status" value="1"/>
</dbReference>
<evidence type="ECO:0000313" key="2">
    <source>
        <dbReference type="EMBL" id="CAD8880848.1"/>
    </source>
</evidence>
<dbReference type="Gene3D" id="3.40.30.10">
    <property type="entry name" value="Glutaredoxin"/>
    <property type="match status" value="1"/>
</dbReference>
<reference evidence="2" key="1">
    <citation type="submission" date="2021-01" db="EMBL/GenBank/DDBJ databases">
        <authorList>
            <person name="Corre E."/>
            <person name="Pelletier E."/>
            <person name="Niang G."/>
            <person name="Scheremetjew M."/>
            <person name="Finn R."/>
            <person name="Kale V."/>
            <person name="Holt S."/>
            <person name="Cochrane G."/>
            <person name="Meng A."/>
            <person name="Brown T."/>
            <person name="Cohen L."/>
        </authorList>
    </citation>
    <scope>NUCLEOTIDE SEQUENCE</scope>
    <source>
        <strain evidence="2">308</strain>
    </source>
</reference>
<accession>A0A7S1BBD7</accession>
<dbReference type="PANTHER" id="PTHR33558">
    <property type="entry name" value="GLUTAREDOXIN-LIKE PROTEIN C5ORF63 HOMOLOG"/>
    <property type="match status" value="1"/>
</dbReference>
<protein>
    <recommendedName>
        <fullName evidence="3">Glutaredoxin-like protein</fullName>
    </recommendedName>
</protein>
<organism evidence="2">
    <name type="scientific">Corethron hystrix</name>
    <dbReference type="NCBI Taxonomy" id="216773"/>
    <lineage>
        <taxon>Eukaryota</taxon>
        <taxon>Sar</taxon>
        <taxon>Stramenopiles</taxon>
        <taxon>Ochrophyta</taxon>
        <taxon>Bacillariophyta</taxon>
        <taxon>Coscinodiscophyceae</taxon>
        <taxon>Corethrophycidae</taxon>
        <taxon>Corethrales</taxon>
        <taxon>Corethraceae</taxon>
        <taxon>Corethron</taxon>
    </lineage>
</organism>